<sequence length="84" mass="9272">MRGHELRWVQDGNFWSSGGVTNGNDLVAAYARATPKYFPRPLVELVCEQLEVGDRPQQYLKEMNLGKHIQDLIAASGNVATTAA</sequence>
<accession>A0ACC2JDD5</accession>
<keyword evidence="2" id="KW-1185">Reference proteome</keyword>
<dbReference type="EMBL" id="JAPUUL010002305">
    <property type="protein sequence ID" value="KAJ8125541.1"/>
    <property type="molecule type" value="Genomic_DNA"/>
</dbReference>
<protein>
    <submittedName>
        <fullName evidence="1">Uncharacterized protein</fullName>
    </submittedName>
</protein>
<comment type="caution">
    <text evidence="1">The sequence shown here is derived from an EMBL/GenBank/DDBJ whole genome shotgun (WGS) entry which is preliminary data.</text>
</comment>
<evidence type="ECO:0000313" key="1">
    <source>
        <dbReference type="EMBL" id="KAJ8125541.1"/>
    </source>
</evidence>
<evidence type="ECO:0000313" key="2">
    <source>
        <dbReference type="Proteomes" id="UP001153332"/>
    </source>
</evidence>
<name>A0ACC2JDD5_9PEZI</name>
<dbReference type="Proteomes" id="UP001153332">
    <property type="component" value="Unassembled WGS sequence"/>
</dbReference>
<gene>
    <name evidence="1" type="ORF">O1611_g8099</name>
</gene>
<proteinExistence type="predicted"/>
<organism evidence="1 2">
    <name type="scientific">Lasiodiplodia mahajangana</name>
    <dbReference type="NCBI Taxonomy" id="1108764"/>
    <lineage>
        <taxon>Eukaryota</taxon>
        <taxon>Fungi</taxon>
        <taxon>Dikarya</taxon>
        <taxon>Ascomycota</taxon>
        <taxon>Pezizomycotina</taxon>
        <taxon>Dothideomycetes</taxon>
        <taxon>Dothideomycetes incertae sedis</taxon>
        <taxon>Botryosphaeriales</taxon>
        <taxon>Botryosphaeriaceae</taxon>
        <taxon>Lasiodiplodia</taxon>
    </lineage>
</organism>
<reference evidence="1" key="1">
    <citation type="submission" date="2022-12" db="EMBL/GenBank/DDBJ databases">
        <title>Genome Sequence of Lasiodiplodia mahajangana.</title>
        <authorList>
            <person name="Buettner E."/>
        </authorList>
    </citation>
    <scope>NUCLEOTIDE SEQUENCE</scope>
    <source>
        <strain evidence="1">VT137</strain>
    </source>
</reference>